<name>A0A804QF55_MAIZE</name>
<dbReference type="Proteomes" id="UP000007305">
    <property type="component" value="Chromosome 7"/>
</dbReference>
<dbReference type="Gramene" id="Zm00001eb324150_T001">
    <property type="protein sequence ID" value="Zm00001eb324150_P001"/>
    <property type="gene ID" value="Zm00001eb324150"/>
</dbReference>
<reference evidence="3" key="1">
    <citation type="submission" date="2015-12" db="EMBL/GenBank/DDBJ databases">
        <title>Update maize B73 reference genome by single molecule sequencing technologies.</title>
        <authorList>
            <consortium name="Maize Genome Sequencing Project"/>
            <person name="Ware D."/>
        </authorList>
    </citation>
    <scope>NUCLEOTIDE SEQUENCE [LARGE SCALE GENOMIC DNA]</scope>
    <source>
        <strain evidence="3">cv. B73</strain>
    </source>
</reference>
<sequence>MRTDVLESPGRVVVSSERREKKEDEVCGGEQGVHCGDAGRRHRAQGAGGQALLLGREAGRVAVVGGRQDRRRRRRRGVAKDDHVPQLLGTELSSEAAAEVASAAGQVYN</sequence>
<reference evidence="2" key="2">
    <citation type="submission" date="2019-07" db="EMBL/GenBank/DDBJ databases">
        <authorList>
            <person name="Seetharam A."/>
            <person name="Woodhouse M."/>
            <person name="Cannon E."/>
        </authorList>
    </citation>
    <scope>NUCLEOTIDE SEQUENCE [LARGE SCALE GENOMIC DNA]</scope>
    <source>
        <strain evidence="2">cv. B73</strain>
    </source>
</reference>
<reference evidence="2" key="3">
    <citation type="submission" date="2021-05" db="UniProtKB">
        <authorList>
            <consortium name="EnsemblPlants"/>
        </authorList>
    </citation>
    <scope>IDENTIFICATION</scope>
    <source>
        <strain evidence="2">cv. B73</strain>
    </source>
</reference>
<feature type="region of interest" description="Disordered" evidence="1">
    <location>
        <begin position="1"/>
        <end position="29"/>
    </location>
</feature>
<dbReference type="InParanoid" id="A0A804QF55"/>
<evidence type="ECO:0000313" key="2">
    <source>
        <dbReference type="EnsemblPlants" id="Zm00001eb324150_P001"/>
    </source>
</evidence>
<proteinExistence type="predicted"/>
<organism evidence="2 3">
    <name type="scientific">Zea mays</name>
    <name type="common">Maize</name>
    <dbReference type="NCBI Taxonomy" id="4577"/>
    <lineage>
        <taxon>Eukaryota</taxon>
        <taxon>Viridiplantae</taxon>
        <taxon>Streptophyta</taxon>
        <taxon>Embryophyta</taxon>
        <taxon>Tracheophyta</taxon>
        <taxon>Spermatophyta</taxon>
        <taxon>Magnoliopsida</taxon>
        <taxon>Liliopsida</taxon>
        <taxon>Poales</taxon>
        <taxon>Poaceae</taxon>
        <taxon>PACMAD clade</taxon>
        <taxon>Panicoideae</taxon>
        <taxon>Andropogonodae</taxon>
        <taxon>Andropogoneae</taxon>
        <taxon>Tripsacinae</taxon>
        <taxon>Zea</taxon>
    </lineage>
</organism>
<evidence type="ECO:0000256" key="1">
    <source>
        <dbReference type="SAM" id="MobiDB-lite"/>
    </source>
</evidence>
<accession>A0A804QF55</accession>
<dbReference type="AlphaFoldDB" id="A0A804QF55"/>
<feature type="compositionally biased region" description="Basic and acidic residues" evidence="1">
    <location>
        <begin position="16"/>
        <end position="25"/>
    </location>
</feature>
<dbReference type="EnsemblPlants" id="Zm00001eb324150_T001">
    <property type="protein sequence ID" value="Zm00001eb324150_P001"/>
    <property type="gene ID" value="Zm00001eb324150"/>
</dbReference>
<keyword evidence="3" id="KW-1185">Reference proteome</keyword>
<evidence type="ECO:0000313" key="3">
    <source>
        <dbReference type="Proteomes" id="UP000007305"/>
    </source>
</evidence>
<protein>
    <submittedName>
        <fullName evidence="2">Uncharacterized protein</fullName>
    </submittedName>
</protein>